<evidence type="ECO:0000313" key="1">
    <source>
        <dbReference type="EMBL" id="PBK89878.1"/>
    </source>
</evidence>
<name>A0A2H3DG95_ARMGA</name>
<reference evidence="2" key="1">
    <citation type="journal article" date="2017" name="Nat. Ecol. Evol.">
        <title>Genome expansion and lineage-specific genetic innovations in the forest pathogenic fungi Armillaria.</title>
        <authorList>
            <person name="Sipos G."/>
            <person name="Prasanna A.N."/>
            <person name="Walter M.C."/>
            <person name="O'Connor E."/>
            <person name="Balint B."/>
            <person name="Krizsan K."/>
            <person name="Kiss B."/>
            <person name="Hess J."/>
            <person name="Varga T."/>
            <person name="Slot J."/>
            <person name="Riley R."/>
            <person name="Boka B."/>
            <person name="Rigling D."/>
            <person name="Barry K."/>
            <person name="Lee J."/>
            <person name="Mihaltcheva S."/>
            <person name="LaButti K."/>
            <person name="Lipzen A."/>
            <person name="Waldron R."/>
            <person name="Moloney N.M."/>
            <person name="Sperisen C."/>
            <person name="Kredics L."/>
            <person name="Vagvoelgyi C."/>
            <person name="Patrignani A."/>
            <person name="Fitzpatrick D."/>
            <person name="Nagy I."/>
            <person name="Doyle S."/>
            <person name="Anderson J.B."/>
            <person name="Grigoriev I.V."/>
            <person name="Gueldener U."/>
            <person name="Muensterkoetter M."/>
            <person name="Nagy L.G."/>
        </authorList>
    </citation>
    <scope>NUCLEOTIDE SEQUENCE [LARGE SCALE GENOMIC DNA]</scope>
    <source>
        <strain evidence="2">Ar21-2</strain>
    </source>
</reference>
<organism evidence="1 2">
    <name type="scientific">Armillaria gallica</name>
    <name type="common">Bulbous honey fungus</name>
    <name type="synonym">Armillaria bulbosa</name>
    <dbReference type="NCBI Taxonomy" id="47427"/>
    <lineage>
        <taxon>Eukaryota</taxon>
        <taxon>Fungi</taxon>
        <taxon>Dikarya</taxon>
        <taxon>Basidiomycota</taxon>
        <taxon>Agaricomycotina</taxon>
        <taxon>Agaricomycetes</taxon>
        <taxon>Agaricomycetidae</taxon>
        <taxon>Agaricales</taxon>
        <taxon>Marasmiineae</taxon>
        <taxon>Physalacriaceae</taxon>
        <taxon>Armillaria</taxon>
    </lineage>
</organism>
<dbReference type="Proteomes" id="UP000217790">
    <property type="component" value="Unassembled WGS sequence"/>
</dbReference>
<dbReference type="InParanoid" id="A0A2H3DG95"/>
<dbReference type="EMBL" id="KZ293667">
    <property type="protein sequence ID" value="PBK89878.1"/>
    <property type="molecule type" value="Genomic_DNA"/>
</dbReference>
<dbReference type="AlphaFoldDB" id="A0A2H3DG95"/>
<protein>
    <submittedName>
        <fullName evidence="1">Uncharacterized protein</fullName>
    </submittedName>
</protein>
<sequence>MASDDSSRSSVQDWIGKGKKYGTGQSEILDDHLESLLEVPSDFQDDFFPCKSLNISQFTQFSFAIQTHGCRSHTGLSRGERWTGQSIDKMTGNAANATAAAKRNATRALTCHRQILQKHGLLADILAVRVLEVSPLAIASEPMGSGFGFALVDKEIMLVKVYKEKASRFALLPSHRFLCMLESEPTVIDDGVKVSKGDQRLFKGLCSSSTSILAAVKALGLRTSADPKCPFARSGENTDPDCLIGVQIQNAKMLKFGKRHQLGYSGVLGGPNWDIINLREGGHIE</sequence>
<keyword evidence="2" id="KW-1185">Reference proteome</keyword>
<evidence type="ECO:0000313" key="2">
    <source>
        <dbReference type="Proteomes" id="UP000217790"/>
    </source>
</evidence>
<proteinExistence type="predicted"/>
<accession>A0A2H3DG95</accession>
<gene>
    <name evidence="1" type="ORF">ARMGADRAFT_1032954</name>
</gene>